<reference evidence="11 12" key="1">
    <citation type="submission" date="2020-08" db="EMBL/GenBank/DDBJ databases">
        <title>Genome sequence of Rhizobiales bacterium strain IZ6.</title>
        <authorList>
            <person name="Nakai R."/>
            <person name="Naganuma T."/>
        </authorList>
    </citation>
    <scope>NUCLEOTIDE SEQUENCE [LARGE SCALE GENOMIC DNA]</scope>
    <source>
        <strain evidence="11 12">IZ6</strain>
    </source>
</reference>
<dbReference type="InterPro" id="IPR003593">
    <property type="entry name" value="AAA+_ATPase"/>
</dbReference>
<evidence type="ECO:0000313" key="12">
    <source>
        <dbReference type="Proteomes" id="UP000515317"/>
    </source>
</evidence>
<keyword evidence="12" id="KW-1185">Reference proteome</keyword>
<dbReference type="PANTHER" id="PTHR24221:SF248">
    <property type="entry name" value="ABC TRANSPORTER TRANSMEMBRANE REGION"/>
    <property type="match status" value="1"/>
</dbReference>
<dbReference type="PROSITE" id="PS50893">
    <property type="entry name" value="ABC_TRANSPORTER_2"/>
    <property type="match status" value="1"/>
</dbReference>
<dbReference type="PROSITE" id="PS50929">
    <property type="entry name" value="ABC_TM1F"/>
    <property type="match status" value="1"/>
</dbReference>
<evidence type="ECO:0000256" key="4">
    <source>
        <dbReference type="ARBA" id="ARBA00022741"/>
    </source>
</evidence>
<dbReference type="Pfam" id="PF00005">
    <property type="entry name" value="ABC_tran"/>
    <property type="match status" value="1"/>
</dbReference>
<comment type="similarity">
    <text evidence="2">Belongs to the ABC transporter superfamily.</text>
</comment>
<dbReference type="InterPro" id="IPR010128">
    <property type="entry name" value="ATPase_T1SS_PrtD-like"/>
</dbReference>
<dbReference type="GO" id="GO:0034040">
    <property type="term" value="F:ATPase-coupled lipid transmembrane transporter activity"/>
    <property type="evidence" value="ECO:0007669"/>
    <property type="project" value="TreeGrafter"/>
</dbReference>
<evidence type="ECO:0000256" key="7">
    <source>
        <dbReference type="ARBA" id="ARBA00023136"/>
    </source>
</evidence>
<keyword evidence="5" id="KW-0067">ATP-binding</keyword>
<dbReference type="PANTHER" id="PTHR24221">
    <property type="entry name" value="ATP-BINDING CASSETTE SUB-FAMILY B"/>
    <property type="match status" value="1"/>
</dbReference>
<gene>
    <name evidence="11" type="ORF">IZ6_03570</name>
</gene>
<dbReference type="Pfam" id="PF00664">
    <property type="entry name" value="ABC_membrane"/>
    <property type="match status" value="1"/>
</dbReference>
<dbReference type="GO" id="GO:0140359">
    <property type="term" value="F:ABC-type transporter activity"/>
    <property type="evidence" value="ECO:0007669"/>
    <property type="project" value="InterPro"/>
</dbReference>
<evidence type="ECO:0000256" key="5">
    <source>
        <dbReference type="ARBA" id="ARBA00022840"/>
    </source>
</evidence>
<dbReference type="Proteomes" id="UP000515317">
    <property type="component" value="Chromosome"/>
</dbReference>
<evidence type="ECO:0000259" key="10">
    <source>
        <dbReference type="PROSITE" id="PS50929"/>
    </source>
</evidence>
<dbReference type="SMART" id="SM00382">
    <property type="entry name" value="AAA"/>
    <property type="match status" value="1"/>
</dbReference>
<organism evidence="11 12">
    <name type="scientific">Terrihabitans soli</name>
    <dbReference type="NCBI Taxonomy" id="708113"/>
    <lineage>
        <taxon>Bacteria</taxon>
        <taxon>Pseudomonadati</taxon>
        <taxon>Pseudomonadota</taxon>
        <taxon>Alphaproteobacteria</taxon>
        <taxon>Hyphomicrobiales</taxon>
        <taxon>Terrihabitans</taxon>
    </lineage>
</organism>
<dbReference type="InterPro" id="IPR003439">
    <property type="entry name" value="ABC_transporter-like_ATP-bd"/>
</dbReference>
<evidence type="ECO:0000256" key="1">
    <source>
        <dbReference type="ARBA" id="ARBA00004651"/>
    </source>
</evidence>
<feature type="domain" description="ABC transporter" evidence="9">
    <location>
        <begin position="301"/>
        <end position="537"/>
    </location>
</feature>
<name>A0A6S6QQR6_9HYPH</name>
<keyword evidence="4" id="KW-0547">Nucleotide-binding</keyword>
<dbReference type="InterPro" id="IPR017871">
    <property type="entry name" value="ABC_transporter-like_CS"/>
</dbReference>
<dbReference type="InterPro" id="IPR011527">
    <property type="entry name" value="ABC1_TM_dom"/>
</dbReference>
<evidence type="ECO:0000256" key="8">
    <source>
        <dbReference type="SAM" id="Phobius"/>
    </source>
</evidence>
<feature type="transmembrane region" description="Helical" evidence="8">
    <location>
        <begin position="126"/>
        <end position="144"/>
    </location>
</feature>
<comment type="subcellular location">
    <subcellularLocation>
        <location evidence="1">Cell membrane</location>
        <topology evidence="1">Multi-pass membrane protein</topology>
    </subcellularLocation>
</comment>
<protein>
    <submittedName>
        <fullName evidence="11">Type I secretion protein</fullName>
    </submittedName>
</protein>
<dbReference type="KEGG" id="tso:IZ6_03570"/>
<evidence type="ECO:0000256" key="2">
    <source>
        <dbReference type="ARBA" id="ARBA00005417"/>
    </source>
</evidence>
<dbReference type="GO" id="GO:0030256">
    <property type="term" value="C:type I protein secretion system complex"/>
    <property type="evidence" value="ECO:0007669"/>
    <property type="project" value="InterPro"/>
</dbReference>
<dbReference type="Gene3D" id="3.40.50.300">
    <property type="entry name" value="P-loop containing nucleotide triphosphate hydrolases"/>
    <property type="match status" value="1"/>
</dbReference>
<sequence length="548" mass="57838">MVNVLMLTGSIYMLQVYDRVLPSRSVPTLIALTVALLGLYALLGLFDWARQHILARVGTALDEALSAPVVGAILRLANRGRESVGTQPSRDLDAVRGFLSSLGPTALFDLPWVPLYLVISFMLHPLIGWTVVIGALILASLTIVTELRVRAPAKEATLAGAQRAAELESARRNAEIISALGIENRIAERFRKSSADFIKAQQGMSDVTLSLGTLSKIVRFVLQSATLGVGAWLVIHGEASGGVMIASSIMSSRALAPIELAIGNWKPFLGARDAWKRLHQTLSAAARTEPTIVPQTPRNEISVDGIVVVPPGAGAAAINNVSFKLKAGDGLGIIGPSASGKSSLARALVGVWQAQRGEIRLDGATYDQWPDEIRGAMIGYLPQDIELFGGTVADNISRFDPQANSASVQAAAETAGAHEMILRLPAGYETRIGESGSALSGGQRQRIALARALYGNPFLVVLDEPNSNLDSDGEAALAKAIASLRARGAIAIIIAHRRAALDPVDLVLALNSGVVQGFGPKDETLRNLFAPSGPTPLARPRVATAKSV</sequence>
<feature type="transmembrane region" description="Helical" evidence="8">
    <location>
        <begin position="26"/>
        <end position="46"/>
    </location>
</feature>
<keyword evidence="7 8" id="KW-0472">Membrane</keyword>
<dbReference type="GO" id="GO:0030253">
    <property type="term" value="P:protein secretion by the type I secretion system"/>
    <property type="evidence" value="ECO:0007669"/>
    <property type="project" value="InterPro"/>
</dbReference>
<evidence type="ECO:0000259" key="9">
    <source>
        <dbReference type="PROSITE" id="PS50893"/>
    </source>
</evidence>
<dbReference type="Gene3D" id="1.20.1560.10">
    <property type="entry name" value="ABC transporter type 1, transmembrane domain"/>
    <property type="match status" value="1"/>
</dbReference>
<evidence type="ECO:0000256" key="3">
    <source>
        <dbReference type="ARBA" id="ARBA00022692"/>
    </source>
</evidence>
<dbReference type="SUPFAM" id="SSF90123">
    <property type="entry name" value="ABC transporter transmembrane region"/>
    <property type="match status" value="1"/>
</dbReference>
<dbReference type="AlphaFoldDB" id="A0A6S6QQR6"/>
<proteinExistence type="inferred from homology"/>
<dbReference type="GO" id="GO:0005886">
    <property type="term" value="C:plasma membrane"/>
    <property type="evidence" value="ECO:0007669"/>
    <property type="project" value="UniProtKB-SubCell"/>
</dbReference>
<keyword evidence="6 8" id="KW-1133">Transmembrane helix</keyword>
<keyword evidence="3 8" id="KW-0812">Transmembrane</keyword>
<dbReference type="SUPFAM" id="SSF52540">
    <property type="entry name" value="P-loop containing nucleoside triphosphate hydrolases"/>
    <property type="match status" value="1"/>
</dbReference>
<evidence type="ECO:0000256" key="6">
    <source>
        <dbReference type="ARBA" id="ARBA00022989"/>
    </source>
</evidence>
<dbReference type="GO" id="GO:0016887">
    <property type="term" value="F:ATP hydrolysis activity"/>
    <property type="evidence" value="ECO:0007669"/>
    <property type="project" value="InterPro"/>
</dbReference>
<dbReference type="InterPro" id="IPR027417">
    <property type="entry name" value="P-loop_NTPase"/>
</dbReference>
<dbReference type="EMBL" id="AP023361">
    <property type="protein sequence ID" value="BCJ89622.1"/>
    <property type="molecule type" value="Genomic_DNA"/>
</dbReference>
<accession>A0A6S6QQR6</accession>
<dbReference type="GO" id="GO:0005524">
    <property type="term" value="F:ATP binding"/>
    <property type="evidence" value="ECO:0007669"/>
    <property type="project" value="UniProtKB-KW"/>
</dbReference>
<dbReference type="PROSITE" id="PS00211">
    <property type="entry name" value="ABC_TRANSPORTER_1"/>
    <property type="match status" value="1"/>
</dbReference>
<feature type="domain" description="ABC transmembrane type-1" evidence="10">
    <location>
        <begin position="1"/>
        <end position="270"/>
    </location>
</feature>
<dbReference type="InterPro" id="IPR039421">
    <property type="entry name" value="Type_1_exporter"/>
</dbReference>
<dbReference type="InterPro" id="IPR036640">
    <property type="entry name" value="ABC1_TM_sf"/>
</dbReference>
<dbReference type="NCBIfam" id="TIGR01842">
    <property type="entry name" value="type_I_sec_PrtD"/>
    <property type="match status" value="1"/>
</dbReference>
<evidence type="ECO:0000313" key="11">
    <source>
        <dbReference type="EMBL" id="BCJ89622.1"/>
    </source>
</evidence>